<dbReference type="PANTHER" id="PTHR45661">
    <property type="entry name" value="SURFACE ANTIGEN"/>
    <property type="match status" value="1"/>
</dbReference>
<organism evidence="2 3">
    <name type="scientific">Tritrichomonas musculus</name>
    <dbReference type="NCBI Taxonomy" id="1915356"/>
    <lineage>
        <taxon>Eukaryota</taxon>
        <taxon>Metamonada</taxon>
        <taxon>Parabasalia</taxon>
        <taxon>Tritrichomonadida</taxon>
        <taxon>Tritrichomonadidae</taxon>
        <taxon>Tritrichomonas</taxon>
    </lineage>
</organism>
<dbReference type="EMBL" id="JAPFFF010000329">
    <property type="protein sequence ID" value="KAK8834732.1"/>
    <property type="molecule type" value="Genomic_DNA"/>
</dbReference>
<dbReference type="InterPro" id="IPR053139">
    <property type="entry name" value="Surface_bspA-like"/>
</dbReference>
<dbReference type="EMBL" id="JAPFFF010000023">
    <property type="protein sequence ID" value="KAK8852995.1"/>
    <property type="molecule type" value="Genomic_DNA"/>
</dbReference>
<keyword evidence="3" id="KW-1185">Reference proteome</keyword>
<dbReference type="InterPro" id="IPR026906">
    <property type="entry name" value="LRR_5"/>
</dbReference>
<name>A0ABR2HUY6_9EUKA</name>
<proteinExistence type="predicted"/>
<dbReference type="Gene3D" id="3.80.10.10">
    <property type="entry name" value="Ribonuclease Inhibitor"/>
    <property type="match status" value="2"/>
</dbReference>
<dbReference type="InterPro" id="IPR032675">
    <property type="entry name" value="LRR_dom_sf"/>
</dbReference>
<dbReference type="SUPFAM" id="SSF52058">
    <property type="entry name" value="L domain-like"/>
    <property type="match status" value="1"/>
</dbReference>
<dbReference type="PANTHER" id="PTHR45661:SF3">
    <property type="entry name" value="IG-LIKE DOMAIN-CONTAINING PROTEIN"/>
    <property type="match status" value="1"/>
</dbReference>
<dbReference type="Proteomes" id="UP001470230">
    <property type="component" value="Unassembled WGS sequence"/>
</dbReference>
<protein>
    <recommendedName>
        <fullName evidence="4">Surface antigen BspA-like</fullName>
    </recommendedName>
</protein>
<accession>A0ABR2HUY6</accession>
<evidence type="ECO:0000313" key="1">
    <source>
        <dbReference type="EMBL" id="KAK8834732.1"/>
    </source>
</evidence>
<evidence type="ECO:0000313" key="2">
    <source>
        <dbReference type="EMBL" id="KAK8852995.1"/>
    </source>
</evidence>
<dbReference type="Pfam" id="PF13306">
    <property type="entry name" value="LRR_5"/>
    <property type="match status" value="2"/>
</dbReference>
<comment type="caution">
    <text evidence="2">The sequence shown here is derived from an EMBL/GenBank/DDBJ whole genome shotgun (WGS) entry which is preliminary data.</text>
</comment>
<reference evidence="2 3" key="1">
    <citation type="submission" date="2024-04" db="EMBL/GenBank/DDBJ databases">
        <title>Tritrichomonas musculus Genome.</title>
        <authorList>
            <person name="Alves-Ferreira E."/>
            <person name="Grigg M."/>
            <person name="Lorenzi H."/>
            <person name="Galac M."/>
        </authorList>
    </citation>
    <scope>NUCLEOTIDE SEQUENCE [LARGE SCALE GENOMIC DNA]</scope>
    <source>
        <strain evidence="2 3">EAF2021</strain>
    </source>
</reference>
<gene>
    <name evidence="2" type="ORF">M9Y10_017993</name>
    <name evidence="1" type="ORF">M9Y10_025854</name>
</gene>
<evidence type="ECO:0008006" key="4">
    <source>
        <dbReference type="Google" id="ProtNLM"/>
    </source>
</evidence>
<sequence>MEIEEALAIKRDFQSLFLEFLENNDDDCDIFMELTKYIIDSNISKNHQDLLDIFYMISNIVNYHKREHHFFDKIIQVLKFILPDIQSHFNNIDLYNIFKTNKLFLLFLIQQKVIIPTTDLINIIKQLSTEQFTTIHKSAFVDGKPVYSISSEKLPNRYFLYTSFKSYVNNSIKKQIEKEIRQKFDTDIKTFEKKCQKGENDSFICGLIREDLIDEFVIHVNKTNYPLNSTIDDSIFECNFFLINKNPTLIEYATFCGSFQIFKYLQINQVQINESIWEYAIHGRNPDIIHVIERLKIEPSQTLVIESIKCHHNGIANYMKNNIVTSDKEEDGFIYAALDHYNYAFLPDYKKLLSLKDKMKNPILRQFYSLTKITIPSSETKIEIFYFQDFSNLNEIFIPSSVISIGDNVFCNCKGLKIVAFESPSSLYSIGSNAFEGCSSLARIAIPSSVKMINSGAFKNCTALNQVAIPSSVTSFGINIFDGIQSLDMTGDVKHIHSKLFENCSSLRQITIPESVTSIDDDAFCQCTSLSEITIPDSVTFIGSAAFKGCSSLKRIEIPSSVNSIGSAAFAQCSSLEQITLPVSLKSIKAGSFCMCSSLEQIEIPSSVTSIESEAFADCTKLKQVSIEEPPSLQFIGHNAFKGCCLLTPIPIPKSVQMIAKDAFDWCLLL</sequence>
<evidence type="ECO:0000313" key="3">
    <source>
        <dbReference type="Proteomes" id="UP001470230"/>
    </source>
</evidence>